<feature type="compositionally biased region" description="Acidic residues" evidence="5">
    <location>
        <begin position="114"/>
        <end position="132"/>
    </location>
</feature>
<dbReference type="InterPro" id="IPR012580">
    <property type="entry name" value="NUC153"/>
</dbReference>
<feature type="region of interest" description="Disordered" evidence="5">
    <location>
        <begin position="78"/>
        <end position="159"/>
    </location>
</feature>
<comment type="subcellular location">
    <subcellularLocation>
        <location evidence="1">Nucleus</location>
        <location evidence="1">Nucleolus</location>
    </subcellularLocation>
</comment>
<name>A0A2R5GCQ6_9STRA</name>
<evidence type="ECO:0000256" key="4">
    <source>
        <dbReference type="ARBA" id="ARBA00023242"/>
    </source>
</evidence>
<dbReference type="Pfam" id="PF25121">
    <property type="entry name" value="RRM_ESF1"/>
    <property type="match status" value="1"/>
</dbReference>
<proteinExistence type="inferred from homology"/>
<keyword evidence="4" id="KW-0539">Nucleus</keyword>
<dbReference type="OrthoDB" id="431825at2759"/>
<evidence type="ECO:0000256" key="5">
    <source>
        <dbReference type="SAM" id="MobiDB-lite"/>
    </source>
</evidence>
<feature type="compositionally biased region" description="Basic and acidic residues" evidence="5">
    <location>
        <begin position="754"/>
        <end position="763"/>
    </location>
</feature>
<feature type="region of interest" description="Disordered" evidence="5">
    <location>
        <begin position="684"/>
        <end position="777"/>
    </location>
</feature>
<dbReference type="InParanoid" id="A0A2R5GCQ6"/>
<feature type="compositionally biased region" description="Basic and acidic residues" evidence="5">
    <location>
        <begin position="87"/>
        <end position="113"/>
    </location>
</feature>
<feature type="compositionally biased region" description="Basic residues" evidence="5">
    <location>
        <begin position="767"/>
        <end position="777"/>
    </location>
</feature>
<evidence type="ECO:0000256" key="3">
    <source>
        <dbReference type="ARBA" id="ARBA00023054"/>
    </source>
</evidence>
<keyword evidence="9" id="KW-1185">Reference proteome</keyword>
<dbReference type="EMBL" id="BEYU01000040">
    <property type="protein sequence ID" value="GBG28345.1"/>
    <property type="molecule type" value="Genomic_DNA"/>
</dbReference>
<dbReference type="GO" id="GO:0006364">
    <property type="term" value="P:rRNA processing"/>
    <property type="evidence" value="ECO:0007669"/>
    <property type="project" value="InterPro"/>
</dbReference>
<protein>
    <submittedName>
        <fullName evidence="8">Pre-rRNA-processing protein esf1</fullName>
    </submittedName>
</protein>
<dbReference type="Gene3D" id="3.30.70.330">
    <property type="match status" value="1"/>
</dbReference>
<feature type="compositionally biased region" description="Gly residues" evidence="5">
    <location>
        <begin position="729"/>
        <end position="739"/>
    </location>
</feature>
<evidence type="ECO:0000259" key="6">
    <source>
        <dbReference type="Pfam" id="PF08159"/>
    </source>
</evidence>
<dbReference type="PANTHER" id="PTHR12202:SF0">
    <property type="entry name" value="ESF1 HOMOLOG"/>
    <property type="match status" value="1"/>
</dbReference>
<evidence type="ECO:0000313" key="9">
    <source>
        <dbReference type="Proteomes" id="UP000241890"/>
    </source>
</evidence>
<dbReference type="AlphaFoldDB" id="A0A2R5GCQ6"/>
<dbReference type="InterPro" id="IPR012677">
    <property type="entry name" value="Nucleotide-bd_a/b_plait_sf"/>
</dbReference>
<feature type="compositionally biased region" description="Acidic residues" evidence="5">
    <location>
        <begin position="177"/>
        <end position="187"/>
    </location>
</feature>
<feature type="compositionally biased region" description="Basic and acidic residues" evidence="5">
    <location>
        <begin position="701"/>
        <end position="715"/>
    </location>
</feature>
<gene>
    <name evidence="8" type="ORF">FCC1311_045682</name>
</gene>
<feature type="region of interest" description="Disordered" evidence="5">
    <location>
        <begin position="1"/>
        <end position="44"/>
    </location>
</feature>
<feature type="region of interest" description="Disordered" evidence="5">
    <location>
        <begin position="172"/>
        <end position="216"/>
    </location>
</feature>
<reference evidence="8 9" key="1">
    <citation type="submission" date="2017-12" db="EMBL/GenBank/DDBJ databases">
        <title>Sequencing, de novo assembly and annotation of complete genome of a new Thraustochytrid species, strain FCC1311.</title>
        <authorList>
            <person name="Sedici K."/>
            <person name="Godart F."/>
            <person name="Aiese Cigliano R."/>
            <person name="Sanseverino W."/>
            <person name="Barakat M."/>
            <person name="Ortet P."/>
            <person name="Marechal E."/>
            <person name="Cagnac O."/>
            <person name="Amato A."/>
        </authorList>
    </citation>
    <scope>NUCLEOTIDE SEQUENCE [LARGE SCALE GENOMIC DNA]</scope>
</reference>
<feature type="compositionally biased region" description="Basic and acidic residues" evidence="5">
    <location>
        <begin position="547"/>
        <end position="558"/>
    </location>
</feature>
<feature type="compositionally biased region" description="Acidic residues" evidence="5">
    <location>
        <begin position="591"/>
        <end position="605"/>
    </location>
</feature>
<evidence type="ECO:0000256" key="1">
    <source>
        <dbReference type="ARBA" id="ARBA00004604"/>
    </source>
</evidence>
<dbReference type="GO" id="GO:0003723">
    <property type="term" value="F:RNA binding"/>
    <property type="evidence" value="ECO:0007669"/>
    <property type="project" value="TreeGrafter"/>
</dbReference>
<feature type="compositionally biased region" description="Basic residues" evidence="5">
    <location>
        <begin position="138"/>
        <end position="151"/>
    </location>
</feature>
<evidence type="ECO:0000313" key="8">
    <source>
        <dbReference type="EMBL" id="GBG28345.1"/>
    </source>
</evidence>
<feature type="compositionally biased region" description="Acidic residues" evidence="5">
    <location>
        <begin position="434"/>
        <end position="452"/>
    </location>
</feature>
<dbReference type="InterPro" id="IPR039754">
    <property type="entry name" value="Esf1"/>
</dbReference>
<comment type="caution">
    <text evidence="8">The sequence shown here is derived from an EMBL/GenBank/DDBJ whole genome shotgun (WGS) entry which is preliminary data.</text>
</comment>
<feature type="domain" description="NUC153" evidence="6">
    <location>
        <begin position="679"/>
        <end position="706"/>
    </location>
</feature>
<feature type="compositionally biased region" description="Basic and acidic residues" evidence="5">
    <location>
        <begin position="660"/>
        <end position="671"/>
    </location>
</feature>
<feature type="compositionally biased region" description="Basic and acidic residues" evidence="5">
    <location>
        <begin position="416"/>
        <end position="427"/>
    </location>
</feature>
<comment type="similarity">
    <text evidence="2">Belongs to the ESF1 family.</text>
</comment>
<sequence>MAREGARGQTPATAKSSSTKKKSAKKQTPRDAREQNVMDEINDDRFKEVQYSAKFARNAKDSSKVRIDSRFKQIFEDEDFVSGAGPRVDKYGRKLSKKERAPGADLKRYYKLESDDEEDQDDAEESGQDEDVTTAKAKPSKKTPTKTKSKSKAAAEIDDASDDRLAYLNKLARGEVEGADSDSDSDSDSSISSFEDLENAEEEEEEEEDIPVGDSTSRIAVQNLDWSRLRAQDILVALQSFLPVGGVIRSVTVYQSEFGEKRLQEEEMHGPRVEGIERRTVALNDPTDFELAGEQEANEGADFDMEKLRKYELDKLKYYFAIVEFNSVEAADHVYKECDGVEFERSSITFDLRFVPDGLEIERPVRDRVTDVSEDYRAPDFITKALQSTKVQLTWDEEDHDRLKLRKWRAKSQKGKEETVIGERELEAFIASSSDEDEEDEEEEEDEDEEDGHDVSARAGGSKKMRKKAAASRGDAMAYRASLRAALLASDSEDDDEDDDNADEVPKKKKSGAAASDEDFDHEYVFVPEDEEKGATKKNTKKNKKQQQQEEEKQHDVEASANDGFNDTFFASESKKSKRKSKAQKQKEEQEREDDNDSENEEIDEDARRKREQAELELLLLSEQDRKKGKGLEGFDYKAIVEGERLIKKKSKLRGKKRERKEEAVKAAREDDFQVDTSDARFNTLYDDPDFAVDRTNSQYKDTRGMRAFEDEQLRKRGAKKALQRRGGDTGPGASGAGAGADNTSDRLQTTVESIKRRAKALEQAKASKKKKFAASK</sequence>
<dbReference type="Proteomes" id="UP000241890">
    <property type="component" value="Unassembled WGS sequence"/>
</dbReference>
<feature type="compositionally biased region" description="Acidic residues" evidence="5">
    <location>
        <begin position="491"/>
        <end position="503"/>
    </location>
</feature>
<feature type="region of interest" description="Disordered" evidence="5">
    <location>
        <begin position="651"/>
        <end position="671"/>
    </location>
</feature>
<organism evidence="8 9">
    <name type="scientific">Hondaea fermentalgiana</name>
    <dbReference type="NCBI Taxonomy" id="2315210"/>
    <lineage>
        <taxon>Eukaryota</taxon>
        <taxon>Sar</taxon>
        <taxon>Stramenopiles</taxon>
        <taxon>Bigyra</taxon>
        <taxon>Labyrinthulomycetes</taxon>
        <taxon>Thraustochytrida</taxon>
        <taxon>Thraustochytriidae</taxon>
        <taxon>Hondaea</taxon>
    </lineage>
</organism>
<evidence type="ECO:0000259" key="7">
    <source>
        <dbReference type="Pfam" id="PF25121"/>
    </source>
</evidence>
<feature type="compositionally biased region" description="Polar residues" evidence="5">
    <location>
        <begin position="742"/>
        <end position="753"/>
    </location>
</feature>
<feature type="compositionally biased region" description="Basic residues" evidence="5">
    <location>
        <begin position="18"/>
        <end position="27"/>
    </location>
</feature>
<keyword evidence="3" id="KW-0175">Coiled coil</keyword>
<dbReference type="GO" id="GO:0005730">
    <property type="term" value="C:nucleolus"/>
    <property type="evidence" value="ECO:0007669"/>
    <property type="project" value="UniProtKB-SubCell"/>
</dbReference>
<feature type="compositionally biased region" description="Basic residues" evidence="5">
    <location>
        <begin position="536"/>
        <end position="545"/>
    </location>
</feature>
<feature type="compositionally biased region" description="Basic residues" evidence="5">
    <location>
        <begin position="461"/>
        <end position="470"/>
    </location>
</feature>
<dbReference type="Pfam" id="PF08159">
    <property type="entry name" value="NUC153"/>
    <property type="match status" value="1"/>
</dbReference>
<dbReference type="PANTHER" id="PTHR12202">
    <property type="entry name" value="ESF1 HOMOLOG"/>
    <property type="match status" value="1"/>
</dbReference>
<evidence type="ECO:0000256" key="2">
    <source>
        <dbReference type="ARBA" id="ARBA00009087"/>
    </source>
</evidence>
<accession>A0A2R5GCQ6</accession>
<feature type="compositionally biased region" description="Acidic residues" evidence="5">
    <location>
        <begin position="195"/>
        <end position="211"/>
    </location>
</feature>
<feature type="domain" description="ESF1 RRM" evidence="7">
    <location>
        <begin position="216"/>
        <end position="370"/>
    </location>
</feature>
<feature type="region of interest" description="Disordered" evidence="5">
    <location>
        <begin position="416"/>
        <end position="610"/>
    </location>
</feature>
<feature type="compositionally biased region" description="Low complexity" evidence="5">
    <location>
        <begin position="471"/>
        <end position="490"/>
    </location>
</feature>
<dbReference type="InterPro" id="IPR056750">
    <property type="entry name" value="RRM_ESF1"/>
</dbReference>